<evidence type="ECO:0000313" key="3">
    <source>
        <dbReference type="Proteomes" id="UP000231434"/>
    </source>
</evidence>
<protein>
    <recommendedName>
        <fullName evidence="1">GP-PDE domain-containing protein</fullName>
    </recommendedName>
</protein>
<dbReference type="AlphaFoldDB" id="A0A2M8KKY4"/>
<feature type="domain" description="GP-PDE" evidence="1">
    <location>
        <begin position="5"/>
        <end position="265"/>
    </location>
</feature>
<sequence length="274" mass="30879">MNINTLVVFHRCGGKSLNYPPNALITIEWAIKFGAKAIEYDVVYCKDDTRDKIIVAEPKLIKSVNLDINNLQWNDIRKLNAGNEKFGYQNVPELEEVLTLVSTTNIQQQIHIKGNRPKTLEILLNKLRNTNNFSITSFDIGLLKRIKDISNTAKVGWLVKPKQEKDSEGGEDLTAFVTANAKAFLNYSEKETKDIINIAKKNMIDIIILCGPRIKEKTVIKTVKSQGFEVGAWGVGTNLDLAKQLIQFNIDRFTIDNPEQFSFVLRLANACSGH</sequence>
<dbReference type="PANTHER" id="PTHR46211:SF1">
    <property type="entry name" value="GLYCEROPHOSPHODIESTER PHOSPHODIESTERASE, CYTOPLASMIC"/>
    <property type="match status" value="1"/>
</dbReference>
<dbReference type="Proteomes" id="UP000231434">
    <property type="component" value="Unassembled WGS sequence"/>
</dbReference>
<reference evidence="3" key="1">
    <citation type="submission" date="2017-09" db="EMBL/GenBank/DDBJ databases">
        <title>Depth-based differentiation of microbial function through sediment-hosted aquifers and enrichment of novel symbionts in the deep terrestrial subsurface.</title>
        <authorList>
            <person name="Probst A.J."/>
            <person name="Ladd B."/>
            <person name="Jarett J.K."/>
            <person name="Geller-Mcgrath D.E."/>
            <person name="Sieber C.M.K."/>
            <person name="Emerson J.B."/>
            <person name="Anantharaman K."/>
            <person name="Thomas B.C."/>
            <person name="Malmstrom R."/>
            <person name="Stieglmeier M."/>
            <person name="Klingl A."/>
            <person name="Woyke T."/>
            <person name="Ryan C.M."/>
            <person name="Banfield J.F."/>
        </authorList>
    </citation>
    <scope>NUCLEOTIDE SEQUENCE [LARGE SCALE GENOMIC DNA]</scope>
</reference>
<dbReference type="EMBL" id="PFEB01000043">
    <property type="protein sequence ID" value="PJE60586.1"/>
    <property type="molecule type" value="Genomic_DNA"/>
</dbReference>
<dbReference type="SUPFAM" id="SSF51695">
    <property type="entry name" value="PLC-like phosphodiesterases"/>
    <property type="match status" value="1"/>
</dbReference>
<dbReference type="PANTHER" id="PTHR46211">
    <property type="entry name" value="GLYCEROPHOSPHORYL DIESTER PHOSPHODIESTERASE"/>
    <property type="match status" value="1"/>
</dbReference>
<evidence type="ECO:0000259" key="1">
    <source>
        <dbReference type="PROSITE" id="PS51704"/>
    </source>
</evidence>
<dbReference type="Pfam" id="PF03009">
    <property type="entry name" value="GDPD"/>
    <property type="match status" value="1"/>
</dbReference>
<comment type="caution">
    <text evidence="2">The sequence shown here is derived from an EMBL/GenBank/DDBJ whole genome shotgun (WGS) entry which is preliminary data.</text>
</comment>
<gene>
    <name evidence="2" type="ORF">COU86_03505</name>
</gene>
<dbReference type="GO" id="GO:0008081">
    <property type="term" value="F:phosphoric diester hydrolase activity"/>
    <property type="evidence" value="ECO:0007669"/>
    <property type="project" value="InterPro"/>
</dbReference>
<proteinExistence type="predicted"/>
<accession>A0A2M8KKY4</accession>
<organism evidence="2 3">
    <name type="scientific">Candidatus Roizmanbacteria bacterium CG10_big_fil_rev_8_21_14_0_10_36_26</name>
    <dbReference type="NCBI Taxonomy" id="1974851"/>
    <lineage>
        <taxon>Bacteria</taxon>
        <taxon>Candidatus Roizmaniibacteriota</taxon>
    </lineage>
</organism>
<dbReference type="GO" id="GO:0006629">
    <property type="term" value="P:lipid metabolic process"/>
    <property type="evidence" value="ECO:0007669"/>
    <property type="project" value="InterPro"/>
</dbReference>
<dbReference type="CDD" id="cd08556">
    <property type="entry name" value="GDPD"/>
    <property type="match status" value="1"/>
</dbReference>
<dbReference type="InterPro" id="IPR030395">
    <property type="entry name" value="GP_PDE_dom"/>
</dbReference>
<dbReference type="Gene3D" id="3.20.20.190">
    <property type="entry name" value="Phosphatidylinositol (PI) phosphodiesterase"/>
    <property type="match status" value="1"/>
</dbReference>
<evidence type="ECO:0000313" key="2">
    <source>
        <dbReference type="EMBL" id="PJE60586.1"/>
    </source>
</evidence>
<dbReference type="PROSITE" id="PS51704">
    <property type="entry name" value="GP_PDE"/>
    <property type="match status" value="1"/>
</dbReference>
<name>A0A2M8KKY4_9BACT</name>
<dbReference type="InterPro" id="IPR017946">
    <property type="entry name" value="PLC-like_Pdiesterase_TIM-brl"/>
</dbReference>